<evidence type="ECO:0000256" key="2">
    <source>
        <dbReference type="ARBA" id="ARBA00022842"/>
    </source>
</evidence>
<evidence type="ECO:0000256" key="1">
    <source>
        <dbReference type="ARBA" id="ARBA00022679"/>
    </source>
</evidence>
<dbReference type="Pfam" id="PF01933">
    <property type="entry name" value="CofD"/>
    <property type="match status" value="1"/>
</dbReference>
<accession>A0A381Y1X7</accession>
<dbReference type="GO" id="GO:0043743">
    <property type="term" value="F:LPPG:FO 2-phospho-L-lactate transferase activity"/>
    <property type="evidence" value="ECO:0007669"/>
    <property type="project" value="InterPro"/>
</dbReference>
<dbReference type="InterPro" id="IPR038136">
    <property type="entry name" value="CofD-like_dom_sf"/>
</dbReference>
<dbReference type="PANTHER" id="PTHR43007:SF1">
    <property type="entry name" value="2-PHOSPHO-L-LACTATE TRANSFERASE"/>
    <property type="match status" value="1"/>
</dbReference>
<gene>
    <name evidence="3" type="ORF">METZ01_LOCUS123515</name>
</gene>
<dbReference type="InterPro" id="IPR010115">
    <property type="entry name" value="FbiA/CofD"/>
</dbReference>
<protein>
    <recommendedName>
        <fullName evidence="4">2-phospho-L-lactate transferase</fullName>
    </recommendedName>
</protein>
<dbReference type="Gene3D" id="3.40.50.10680">
    <property type="entry name" value="CofD-like domains"/>
    <property type="match status" value="1"/>
</dbReference>
<dbReference type="HAMAP" id="MF_01257">
    <property type="entry name" value="CofD"/>
    <property type="match status" value="1"/>
</dbReference>
<reference evidence="3" key="1">
    <citation type="submission" date="2018-05" db="EMBL/GenBank/DDBJ databases">
        <authorList>
            <person name="Lanie J.A."/>
            <person name="Ng W.-L."/>
            <person name="Kazmierczak K.M."/>
            <person name="Andrzejewski T.M."/>
            <person name="Davidsen T.M."/>
            <person name="Wayne K.J."/>
            <person name="Tettelin H."/>
            <person name="Glass J.I."/>
            <person name="Rusch D."/>
            <person name="Podicherti R."/>
            <person name="Tsui H.-C.T."/>
            <person name="Winkler M.E."/>
        </authorList>
    </citation>
    <scope>NUCLEOTIDE SEQUENCE</scope>
</reference>
<evidence type="ECO:0000313" key="3">
    <source>
        <dbReference type="EMBL" id="SVA70661.1"/>
    </source>
</evidence>
<evidence type="ECO:0008006" key="4">
    <source>
        <dbReference type="Google" id="ProtNLM"/>
    </source>
</evidence>
<dbReference type="Gene3D" id="1.10.8.240">
    <property type="entry name" value="CofD-like domain"/>
    <property type="match status" value="1"/>
</dbReference>
<dbReference type="PANTHER" id="PTHR43007">
    <property type="entry name" value="2-PHOSPHO-L-LACTATE TRANSFERASE"/>
    <property type="match status" value="1"/>
</dbReference>
<dbReference type="NCBIfam" id="TIGR01819">
    <property type="entry name" value="F420_cofD"/>
    <property type="match status" value="1"/>
</dbReference>
<dbReference type="FunFam" id="1.10.8.240:FF:000001">
    <property type="entry name" value="2-phospho-L-lactate transferase"/>
    <property type="match status" value="1"/>
</dbReference>
<dbReference type="SUPFAM" id="SSF142338">
    <property type="entry name" value="CofD-like"/>
    <property type="match status" value="1"/>
</dbReference>
<organism evidence="3">
    <name type="scientific">marine metagenome</name>
    <dbReference type="NCBI Taxonomy" id="408172"/>
    <lineage>
        <taxon>unclassified sequences</taxon>
        <taxon>metagenomes</taxon>
        <taxon>ecological metagenomes</taxon>
    </lineage>
</organism>
<dbReference type="CDD" id="cd07186">
    <property type="entry name" value="CofD_like"/>
    <property type="match status" value="1"/>
</dbReference>
<dbReference type="EMBL" id="UINC01017100">
    <property type="protein sequence ID" value="SVA70661.1"/>
    <property type="molecule type" value="Genomic_DNA"/>
</dbReference>
<proteinExistence type="inferred from homology"/>
<dbReference type="AlphaFoldDB" id="A0A381Y1X7"/>
<dbReference type="GO" id="GO:0000287">
    <property type="term" value="F:magnesium ion binding"/>
    <property type="evidence" value="ECO:0007669"/>
    <property type="project" value="InterPro"/>
</dbReference>
<dbReference type="InterPro" id="IPR002882">
    <property type="entry name" value="CofD"/>
</dbReference>
<keyword evidence="2" id="KW-0460">Magnesium</keyword>
<name>A0A381Y1X7_9ZZZZ</name>
<keyword evidence="1" id="KW-0808">Transferase</keyword>
<sequence>MRKRSNKMITVLAGGTGSVKIVRGLAAQRSDVHVISNVGDNYWLYGLYICPDIDIMIYGLSDLLDQDKGWGLKKDTFGFLRQMEIFGEETWFRIGDRDTATHLTRTNMLKNGKSLSDITKWMCEKFAIETKIIPVSDHSIETRLITDKGEMHLQEYWVKYRGKDTVTGIEYMGSDKARPNPEALNSIHDASLVVIAPGNPLTSIGPMIQLKGVRKELIKNKRKVVAVSPIVGDKAFSGPAGKYMEAAGLEVSAYGIAKLYADICSHIVIDTKDRMQTKKIEALGMHVHETSIKMTNKKSEDALASYLLNHIH</sequence>